<dbReference type="Proteomes" id="UP000326678">
    <property type="component" value="Chromosome Gxm2"/>
</dbReference>
<protein>
    <submittedName>
        <fullName evidence="1">PhnG, alpha-D-ribose 1-methylphosphonate 5-triphosphate synthase subunit PhnG</fullName>
    </submittedName>
</protein>
<accession>A0A5P8WC72</accession>
<reference evidence="1 2" key="1">
    <citation type="submission" date="2019-10" db="EMBL/GenBank/DDBJ databases">
        <title>Genomic and transcriptomic insights into the perfect genentic adaptation of a filamentous nitrogen-fixing cyanobacterium to rice fields.</title>
        <authorList>
            <person name="Chen Z."/>
        </authorList>
    </citation>
    <scope>NUCLEOTIDE SEQUENCE [LARGE SCALE GENOMIC DNA]</scope>
    <source>
        <strain evidence="1">CCNUC1</strain>
    </source>
</reference>
<dbReference type="KEGG" id="nsh:GXM_07728"/>
<dbReference type="AlphaFoldDB" id="A0A5P8WC72"/>
<dbReference type="InterPro" id="IPR009609">
    <property type="entry name" value="Phosphonate_metab_PhnG"/>
</dbReference>
<gene>
    <name evidence="1" type="ORF">GXM_07728</name>
</gene>
<keyword evidence="2" id="KW-1185">Reference proteome</keyword>
<dbReference type="NCBIfam" id="TIGR03293">
    <property type="entry name" value="PhnG_redo"/>
    <property type="match status" value="1"/>
</dbReference>
<dbReference type="EMBL" id="CP045227">
    <property type="protein sequence ID" value="QFS50234.1"/>
    <property type="molecule type" value="Genomic_DNA"/>
</dbReference>
<dbReference type="GO" id="GO:0015716">
    <property type="term" value="P:organic phosphonate transport"/>
    <property type="evidence" value="ECO:0007669"/>
    <property type="project" value="InterPro"/>
</dbReference>
<dbReference type="GO" id="GO:0019634">
    <property type="term" value="P:organic phosphonate metabolic process"/>
    <property type="evidence" value="ECO:0007669"/>
    <property type="project" value="InterPro"/>
</dbReference>
<evidence type="ECO:0000313" key="1">
    <source>
        <dbReference type="EMBL" id="QFS50234.1"/>
    </source>
</evidence>
<organism evidence="1 2">
    <name type="scientific">Nostoc sphaeroides CCNUC1</name>
    <dbReference type="NCBI Taxonomy" id="2653204"/>
    <lineage>
        <taxon>Bacteria</taxon>
        <taxon>Bacillati</taxon>
        <taxon>Cyanobacteriota</taxon>
        <taxon>Cyanophyceae</taxon>
        <taxon>Nostocales</taxon>
        <taxon>Nostocaceae</taxon>
        <taxon>Nostoc</taxon>
    </lineage>
</organism>
<name>A0A5P8WC72_9NOSO</name>
<evidence type="ECO:0000313" key="2">
    <source>
        <dbReference type="Proteomes" id="UP000326678"/>
    </source>
</evidence>
<sequence length="168" mass="18803">MSRQVKNSLKQNTTNQLMPTVTQRQAWMATLAKAELELLEKLVNKLVTLPNYSFLRCPEIGLTMVRGRAGGTGEPFNLGEITMTRCVVQLESQGDEAIAGFGYVAGRSHRHAELAAVCDALLQTPNWHDQIQAEVIQPLQIEHQKQQELKQRQAAATKVNFFTMVRGE</sequence>
<proteinExistence type="predicted"/>
<dbReference type="Pfam" id="PF06754">
    <property type="entry name" value="PhnG"/>
    <property type="match status" value="1"/>
</dbReference>